<keyword evidence="1" id="KW-0175">Coiled coil</keyword>
<accession>A0A1Q6IQQ0</accession>
<dbReference type="AlphaFoldDB" id="A0A1Q6IQQ0"/>
<reference evidence="2 3" key="1">
    <citation type="journal article" date="2016" name="Nat. Biotechnol.">
        <title>Measurement of bacterial replication rates in microbial communities.</title>
        <authorList>
            <person name="Brown C.T."/>
            <person name="Olm M.R."/>
            <person name="Thomas B.C."/>
            <person name="Banfield J.F."/>
        </authorList>
    </citation>
    <scope>NUCLEOTIDE SEQUENCE [LARGE SCALE GENOMIC DNA]</scope>
    <source>
        <strain evidence="2">42_262</strain>
    </source>
</reference>
<sequence length="376" mass="44095">MSKLKSDSTSTIKGLLFQFLVALEKCFEMQQGESVYIETYGDVSVLGNLLNSKQIESKLYKKSLTDLDKNVWKSIYNWMSEDFPIDTFSSLVLLTTQKVPIGSTWLNWNEKDPSKRMETLINIKKSFDLRQRKDKNLATYMNIIFDAKNAMRLSKIVKMLYIDSISMDGNQYHKYLQEKYGKNIPDIQKGRFINHMFGYILNPDIVSHNWRITYEDFTKEAEEVTKTLVENTAVFPAKLKLADIQKNDYDGYAFVEKIKDIKYEDVIPDAIDDYVHTAKMIKQELEKSEAKKKSLLQYEENLIKSYAARYRKASRSYNGNERIAKSQDFYDDMMGSNDITFHTYNNVDLYFHNGMLHMIADENDKFIWLLKDRANE</sequence>
<dbReference type="Proteomes" id="UP000186631">
    <property type="component" value="Unassembled WGS sequence"/>
</dbReference>
<dbReference type="RefSeq" id="WP_234236712.1">
    <property type="nucleotide sequence ID" value="NZ_JAHYNW010000034.1"/>
</dbReference>
<feature type="coiled-coil region" evidence="1">
    <location>
        <begin position="271"/>
        <end position="301"/>
    </location>
</feature>
<evidence type="ECO:0000256" key="1">
    <source>
        <dbReference type="SAM" id="Coils"/>
    </source>
</evidence>
<organism evidence="2 3">
    <name type="scientific">Phocaeicola vulgatus</name>
    <name type="common">Bacteroides vulgatus</name>
    <dbReference type="NCBI Taxonomy" id="821"/>
    <lineage>
        <taxon>Bacteria</taxon>
        <taxon>Pseudomonadati</taxon>
        <taxon>Bacteroidota</taxon>
        <taxon>Bacteroidia</taxon>
        <taxon>Bacteroidales</taxon>
        <taxon>Bacteroidaceae</taxon>
        <taxon>Phocaeicola</taxon>
    </lineage>
</organism>
<evidence type="ECO:0000313" key="2">
    <source>
        <dbReference type="EMBL" id="OKZ43128.1"/>
    </source>
</evidence>
<comment type="caution">
    <text evidence="2">The sequence shown here is derived from an EMBL/GenBank/DDBJ whole genome shotgun (WGS) entry which is preliminary data.</text>
</comment>
<evidence type="ECO:0000313" key="3">
    <source>
        <dbReference type="Proteomes" id="UP000186631"/>
    </source>
</evidence>
<name>A0A1Q6IQQ0_PHOVU</name>
<dbReference type="EMBL" id="MNQV01000242">
    <property type="protein sequence ID" value="OKZ43128.1"/>
    <property type="molecule type" value="Genomic_DNA"/>
</dbReference>
<proteinExistence type="predicted"/>
<gene>
    <name evidence="2" type="ORF">BHV80_18525</name>
</gene>
<protein>
    <submittedName>
        <fullName evidence="2">Uncharacterized protein</fullName>
    </submittedName>
</protein>